<dbReference type="Gene3D" id="3.90.1150.10">
    <property type="entry name" value="Aspartate Aminotransferase, domain 1"/>
    <property type="match status" value="1"/>
</dbReference>
<dbReference type="Pfam" id="PF01041">
    <property type="entry name" value="DegT_DnrJ_EryC1"/>
    <property type="match status" value="1"/>
</dbReference>
<dbReference type="InterPro" id="IPR015421">
    <property type="entry name" value="PyrdxlP-dep_Trfase_major"/>
</dbReference>
<organism evidence="2 3">
    <name type="scientific">Natronorubrum sulfidifaciens JCM 14089</name>
    <dbReference type="NCBI Taxonomy" id="1230460"/>
    <lineage>
        <taxon>Archaea</taxon>
        <taxon>Methanobacteriati</taxon>
        <taxon>Methanobacteriota</taxon>
        <taxon>Stenosarchaea group</taxon>
        <taxon>Halobacteria</taxon>
        <taxon>Halobacteriales</taxon>
        <taxon>Natrialbaceae</taxon>
        <taxon>Natronorubrum</taxon>
    </lineage>
</organism>
<sequence length="395" mass="43532">MTRDPAYYGGKPIRDEVLGYGSQSITELEKEAVLEALEGDYITRGPTVEAFEEQVAEMVGVKHAIATTSGTTALHLAGRAAGFGSGDEVITTPLTFASTAHAATYNDATPVFADIDPHRRTLDPDAVREQVTDDTAGLVPMHYAGHPADIDGLLEVADEYDLTVIWDACHAFGGSWRGEAIGAQRDMAVFSFHPVKNVTTGEGGMVVTDDDELAERCRRLRSFDMEYSPGGHDDEPWYQVAEGVGYNYNITDLQAALGLAQLDRLEDFKQRRDEIIAQYDEALAGIDGIRTPPEPLESDPMCHLYAIEVSEAFGCGRKEFVNAMHAENIGVQVHYVPLHYHPFFQQEFGYKPGQFPETEQVYDGLVSLPLHVEMSDEDVSDVVTAIENLHEHHLE</sequence>
<dbReference type="STRING" id="1230460.C495_08050"/>
<protein>
    <submittedName>
        <fullName evidence="2">Glutamine--scyllo-inositol transaminase</fullName>
    </submittedName>
</protein>
<dbReference type="PATRIC" id="fig|1230460.4.peg.1626"/>
<dbReference type="PANTHER" id="PTHR30244">
    <property type="entry name" value="TRANSAMINASE"/>
    <property type="match status" value="1"/>
</dbReference>
<evidence type="ECO:0000313" key="3">
    <source>
        <dbReference type="Proteomes" id="UP000011661"/>
    </source>
</evidence>
<dbReference type="GO" id="GO:0030170">
    <property type="term" value="F:pyridoxal phosphate binding"/>
    <property type="evidence" value="ECO:0007669"/>
    <property type="project" value="TreeGrafter"/>
</dbReference>
<dbReference type="RefSeq" id="WP_008161730.1">
    <property type="nucleotide sequence ID" value="NZ_AOHX01000034.1"/>
</dbReference>
<keyword evidence="3" id="KW-1185">Reference proteome</keyword>
<dbReference type="InterPro" id="IPR000653">
    <property type="entry name" value="DegT/StrS_aminotransferase"/>
</dbReference>
<evidence type="ECO:0000313" key="2">
    <source>
        <dbReference type="EMBL" id="ELY45589.1"/>
    </source>
</evidence>
<dbReference type="GO" id="GO:0000271">
    <property type="term" value="P:polysaccharide biosynthetic process"/>
    <property type="evidence" value="ECO:0007669"/>
    <property type="project" value="TreeGrafter"/>
</dbReference>
<dbReference type="EMBL" id="AOHX01000034">
    <property type="protein sequence ID" value="ELY45589.1"/>
    <property type="molecule type" value="Genomic_DNA"/>
</dbReference>
<comment type="caution">
    <text evidence="2">The sequence shown here is derived from an EMBL/GenBank/DDBJ whole genome shotgun (WGS) entry which is preliminary data.</text>
</comment>
<dbReference type="AlphaFoldDB" id="L9W7Z1"/>
<dbReference type="InterPro" id="IPR015422">
    <property type="entry name" value="PyrdxlP-dep_Trfase_small"/>
</dbReference>
<name>L9W7Z1_9EURY</name>
<gene>
    <name evidence="2" type="ORF">C495_08050</name>
</gene>
<accession>L9W7Z1</accession>
<dbReference type="PIRSF" id="PIRSF000390">
    <property type="entry name" value="PLP_StrS"/>
    <property type="match status" value="1"/>
</dbReference>
<dbReference type="SUPFAM" id="SSF53383">
    <property type="entry name" value="PLP-dependent transferases"/>
    <property type="match status" value="1"/>
</dbReference>
<proteinExistence type="inferred from homology"/>
<dbReference type="InterPro" id="IPR015424">
    <property type="entry name" value="PyrdxlP-dep_Trfase"/>
</dbReference>
<evidence type="ECO:0000256" key="1">
    <source>
        <dbReference type="RuleBase" id="RU004508"/>
    </source>
</evidence>
<reference evidence="2 3" key="1">
    <citation type="journal article" date="2014" name="PLoS Genet.">
        <title>Phylogenetically driven sequencing of extremely halophilic archaea reveals strategies for static and dynamic osmo-response.</title>
        <authorList>
            <person name="Becker E.A."/>
            <person name="Seitzer P.M."/>
            <person name="Tritt A."/>
            <person name="Larsen D."/>
            <person name="Krusor M."/>
            <person name="Yao A.I."/>
            <person name="Wu D."/>
            <person name="Madern D."/>
            <person name="Eisen J.A."/>
            <person name="Darling A.E."/>
            <person name="Facciotti M.T."/>
        </authorList>
    </citation>
    <scope>NUCLEOTIDE SEQUENCE [LARGE SCALE GENOMIC DNA]</scope>
    <source>
        <strain evidence="2 3">JCM 14089</strain>
    </source>
</reference>
<dbReference type="CDD" id="cd00616">
    <property type="entry name" value="AHBA_syn"/>
    <property type="match status" value="1"/>
</dbReference>
<comment type="similarity">
    <text evidence="1">Belongs to the DegT/DnrJ/EryC1 family.</text>
</comment>
<dbReference type="PANTHER" id="PTHR30244:SF34">
    <property type="entry name" value="DTDP-4-AMINO-4,6-DIDEOXYGALACTOSE TRANSAMINASE"/>
    <property type="match status" value="1"/>
</dbReference>
<keyword evidence="1" id="KW-0663">Pyridoxal phosphate</keyword>
<dbReference type="Proteomes" id="UP000011661">
    <property type="component" value="Unassembled WGS sequence"/>
</dbReference>
<dbReference type="Gene3D" id="3.40.640.10">
    <property type="entry name" value="Type I PLP-dependent aspartate aminotransferase-like (Major domain)"/>
    <property type="match status" value="1"/>
</dbReference>
<dbReference type="GO" id="GO:0008483">
    <property type="term" value="F:transaminase activity"/>
    <property type="evidence" value="ECO:0007669"/>
    <property type="project" value="TreeGrafter"/>
</dbReference>
<dbReference type="eggNOG" id="arCOG00118">
    <property type="taxonomic scope" value="Archaea"/>
</dbReference>